<dbReference type="Proteomes" id="UP001196413">
    <property type="component" value="Unassembled WGS sequence"/>
</dbReference>
<keyword evidence="2" id="KW-0472">Membrane</keyword>
<reference evidence="3" key="1">
    <citation type="submission" date="2021-06" db="EMBL/GenBank/DDBJ databases">
        <title>Parelaphostrongylus tenuis whole genome reference sequence.</title>
        <authorList>
            <person name="Garwood T.J."/>
            <person name="Larsen P.A."/>
            <person name="Fountain-Jones N.M."/>
            <person name="Garbe J.R."/>
            <person name="Macchietto M.G."/>
            <person name="Kania S.A."/>
            <person name="Gerhold R.W."/>
            <person name="Richards J.E."/>
            <person name="Wolf T.M."/>
        </authorList>
    </citation>
    <scope>NUCLEOTIDE SEQUENCE</scope>
    <source>
        <strain evidence="3">MNPRO001-30</strain>
        <tissue evidence="3">Meninges</tissue>
    </source>
</reference>
<proteinExistence type="predicted"/>
<feature type="region of interest" description="Disordered" evidence="1">
    <location>
        <begin position="159"/>
        <end position="193"/>
    </location>
</feature>
<dbReference type="EMBL" id="JAHQIW010000516">
    <property type="protein sequence ID" value="KAJ1348512.1"/>
    <property type="molecule type" value="Genomic_DNA"/>
</dbReference>
<evidence type="ECO:0008006" key="5">
    <source>
        <dbReference type="Google" id="ProtNLM"/>
    </source>
</evidence>
<keyword evidence="2" id="KW-0812">Transmembrane</keyword>
<evidence type="ECO:0000313" key="3">
    <source>
        <dbReference type="EMBL" id="KAJ1348512.1"/>
    </source>
</evidence>
<comment type="caution">
    <text evidence="3">The sequence shown here is derived from an EMBL/GenBank/DDBJ whole genome shotgun (WGS) entry which is preliminary data.</text>
</comment>
<organism evidence="3 4">
    <name type="scientific">Parelaphostrongylus tenuis</name>
    <name type="common">Meningeal worm</name>
    <dbReference type="NCBI Taxonomy" id="148309"/>
    <lineage>
        <taxon>Eukaryota</taxon>
        <taxon>Metazoa</taxon>
        <taxon>Ecdysozoa</taxon>
        <taxon>Nematoda</taxon>
        <taxon>Chromadorea</taxon>
        <taxon>Rhabditida</taxon>
        <taxon>Rhabditina</taxon>
        <taxon>Rhabditomorpha</taxon>
        <taxon>Strongyloidea</taxon>
        <taxon>Metastrongylidae</taxon>
        <taxon>Parelaphostrongylus</taxon>
    </lineage>
</organism>
<evidence type="ECO:0000256" key="1">
    <source>
        <dbReference type="SAM" id="MobiDB-lite"/>
    </source>
</evidence>
<accession>A0AAD5LXH1</accession>
<gene>
    <name evidence="3" type="ORF">KIN20_003825</name>
</gene>
<dbReference type="AlphaFoldDB" id="A0AAD5LXH1"/>
<evidence type="ECO:0000313" key="4">
    <source>
        <dbReference type="Proteomes" id="UP001196413"/>
    </source>
</evidence>
<dbReference type="PANTHER" id="PTHR46895:SF3">
    <property type="entry name" value="G-PROTEIN COUPLED RECEPTOR F59B2.13-RELATED"/>
    <property type="match status" value="1"/>
</dbReference>
<feature type="compositionally biased region" description="Basic and acidic residues" evidence="1">
    <location>
        <begin position="163"/>
        <end position="174"/>
    </location>
</feature>
<protein>
    <recommendedName>
        <fullName evidence="5">G-protein coupled receptors family 1 profile domain-containing protein</fullName>
    </recommendedName>
</protein>
<keyword evidence="2" id="KW-1133">Transmembrane helix</keyword>
<dbReference type="PANTHER" id="PTHR46895">
    <property type="entry name" value="PROTEIN CBG20548-RELATED"/>
    <property type="match status" value="1"/>
</dbReference>
<dbReference type="SUPFAM" id="SSF81321">
    <property type="entry name" value="Family A G protein-coupled receptor-like"/>
    <property type="match status" value="1"/>
</dbReference>
<feature type="transmembrane region" description="Helical" evidence="2">
    <location>
        <begin position="36"/>
        <end position="58"/>
    </location>
</feature>
<sequence>MPNKKKGKQLLTDGFRNQTNPNSNLLRTVARWGPHVNVVCVIVVPILLVIISNTMLIYTIRQRQRKFIAQSSVESESHLSGSQSRTEHRVTTTVCAIVTCFHHHAGTIGVHNNHGRVLSHSTRIHDRIDFYRNDNGGVWKGDELCAILLVFSKFSCTSSTTDKTQHSETEDERSVGPIRSSTNQQKKRASKASSSEGDILIITPLIAVSPVSAVVVPFVVE</sequence>
<name>A0AAD5LXH1_PARTN</name>
<evidence type="ECO:0000256" key="2">
    <source>
        <dbReference type="SAM" id="Phobius"/>
    </source>
</evidence>
<dbReference type="Gene3D" id="1.20.1070.10">
    <property type="entry name" value="Rhodopsin 7-helix transmembrane proteins"/>
    <property type="match status" value="1"/>
</dbReference>
<keyword evidence="4" id="KW-1185">Reference proteome</keyword>